<evidence type="ECO:0000256" key="7">
    <source>
        <dbReference type="ARBA" id="ARBA00022723"/>
    </source>
</evidence>
<dbReference type="PROSITE" id="PS51483">
    <property type="entry name" value="B5"/>
    <property type="match status" value="1"/>
</dbReference>
<dbReference type="Gene3D" id="3.50.40.10">
    <property type="entry name" value="Phenylalanyl-trna Synthetase, Chain B, domain 3"/>
    <property type="match status" value="1"/>
</dbReference>
<evidence type="ECO:0000259" key="17">
    <source>
        <dbReference type="PROSITE" id="PS50886"/>
    </source>
</evidence>
<dbReference type="Pfam" id="PF17759">
    <property type="entry name" value="tRNA_synthFbeta"/>
    <property type="match status" value="1"/>
</dbReference>
<evidence type="ECO:0000256" key="10">
    <source>
        <dbReference type="ARBA" id="ARBA00022842"/>
    </source>
</evidence>
<dbReference type="AlphaFoldDB" id="A0A1V2H260"/>
<keyword evidence="5 16" id="KW-0820">tRNA-binding</keyword>
<dbReference type="GO" id="GO:0005524">
    <property type="term" value="F:ATP binding"/>
    <property type="evidence" value="ECO:0007669"/>
    <property type="project" value="UniProtKB-UniRule"/>
</dbReference>
<dbReference type="Pfam" id="PF03147">
    <property type="entry name" value="FDX-ACB"/>
    <property type="match status" value="1"/>
</dbReference>
<evidence type="ECO:0000256" key="12">
    <source>
        <dbReference type="ARBA" id="ARBA00022917"/>
    </source>
</evidence>
<dbReference type="SUPFAM" id="SSF46955">
    <property type="entry name" value="Putative DNA-binding domain"/>
    <property type="match status" value="1"/>
</dbReference>
<dbReference type="NCBIfam" id="TIGR00472">
    <property type="entry name" value="pheT_bact"/>
    <property type="match status" value="1"/>
</dbReference>
<dbReference type="OrthoDB" id="9805455at2"/>
<feature type="binding site" evidence="15">
    <location>
        <position position="487"/>
    </location>
    <ligand>
        <name>Mg(2+)</name>
        <dbReference type="ChEBI" id="CHEBI:18420"/>
        <note>shared with alpha subunit</note>
    </ligand>
</feature>
<evidence type="ECO:0000313" key="20">
    <source>
        <dbReference type="EMBL" id="ONG53133.1"/>
    </source>
</evidence>
<feature type="domain" description="B5" evidence="19">
    <location>
        <begin position="400"/>
        <end position="503"/>
    </location>
</feature>
<evidence type="ECO:0000256" key="4">
    <source>
        <dbReference type="ARBA" id="ARBA00022490"/>
    </source>
</evidence>
<dbReference type="NCBIfam" id="NF045760">
    <property type="entry name" value="YtpR"/>
    <property type="match status" value="1"/>
</dbReference>
<feature type="domain" description="TRNA-binding" evidence="17">
    <location>
        <begin position="39"/>
        <end position="149"/>
    </location>
</feature>
<dbReference type="GO" id="GO:0009328">
    <property type="term" value="C:phenylalanine-tRNA ligase complex"/>
    <property type="evidence" value="ECO:0007669"/>
    <property type="project" value="TreeGrafter"/>
</dbReference>
<dbReference type="PROSITE" id="PS50886">
    <property type="entry name" value="TRBD"/>
    <property type="match status" value="1"/>
</dbReference>
<keyword evidence="12 15" id="KW-0648">Protein biosynthesis</keyword>
<evidence type="ECO:0000256" key="3">
    <source>
        <dbReference type="ARBA" id="ARBA00011209"/>
    </source>
</evidence>
<keyword evidence="10 15" id="KW-0460">Magnesium</keyword>
<dbReference type="InterPro" id="IPR036690">
    <property type="entry name" value="Fdx_antiC-bd_sf"/>
</dbReference>
<evidence type="ECO:0000256" key="15">
    <source>
        <dbReference type="HAMAP-Rule" id="MF_00283"/>
    </source>
</evidence>
<evidence type="ECO:0000256" key="13">
    <source>
        <dbReference type="ARBA" id="ARBA00023146"/>
    </source>
</evidence>
<organism evidence="20 21">
    <name type="scientific">Teichococcus deserti</name>
    <dbReference type="NCBI Taxonomy" id="1817963"/>
    <lineage>
        <taxon>Bacteria</taxon>
        <taxon>Pseudomonadati</taxon>
        <taxon>Pseudomonadota</taxon>
        <taxon>Alphaproteobacteria</taxon>
        <taxon>Acetobacterales</taxon>
        <taxon>Roseomonadaceae</taxon>
        <taxon>Roseomonas</taxon>
    </lineage>
</organism>
<dbReference type="InterPro" id="IPR004532">
    <property type="entry name" value="Phe-tRNA-ligase_IIc_bsu_bact"/>
</dbReference>
<dbReference type="PROSITE" id="PS51447">
    <property type="entry name" value="FDX_ACB"/>
    <property type="match status" value="1"/>
</dbReference>
<evidence type="ECO:0000256" key="16">
    <source>
        <dbReference type="PROSITE-ProRule" id="PRU00209"/>
    </source>
</evidence>
<evidence type="ECO:0000259" key="19">
    <source>
        <dbReference type="PROSITE" id="PS51483"/>
    </source>
</evidence>
<keyword evidence="7 15" id="KW-0479">Metal-binding</keyword>
<dbReference type="SUPFAM" id="SSF54991">
    <property type="entry name" value="Anticodon-binding domain of PheRS"/>
    <property type="match status" value="1"/>
</dbReference>
<dbReference type="Gene3D" id="3.30.56.10">
    <property type="match status" value="2"/>
</dbReference>
<dbReference type="PANTHER" id="PTHR10947:SF0">
    <property type="entry name" value="PHENYLALANINE--TRNA LIGASE BETA SUBUNIT"/>
    <property type="match status" value="1"/>
</dbReference>
<evidence type="ECO:0000256" key="11">
    <source>
        <dbReference type="ARBA" id="ARBA00022884"/>
    </source>
</evidence>
<feature type="binding site" evidence="15">
    <location>
        <position position="490"/>
    </location>
    <ligand>
        <name>Mg(2+)</name>
        <dbReference type="ChEBI" id="CHEBI:18420"/>
        <note>shared with alpha subunit</note>
    </ligand>
</feature>
<dbReference type="HAMAP" id="MF_00283">
    <property type="entry name" value="Phe_tRNA_synth_beta1"/>
    <property type="match status" value="1"/>
</dbReference>
<proteinExistence type="inferred from homology"/>
<dbReference type="SMART" id="SM00896">
    <property type="entry name" value="FDX-ACB"/>
    <property type="match status" value="1"/>
</dbReference>
<keyword evidence="6 15" id="KW-0436">Ligase</keyword>
<reference evidence="20 21" key="1">
    <citation type="submission" date="2016-10" db="EMBL/GenBank/DDBJ databases">
        <title>Draft Genome sequence of Roseomonas sp. strain M3.</title>
        <authorList>
            <person name="Subhash Y."/>
            <person name="Lee S."/>
        </authorList>
    </citation>
    <scope>NUCLEOTIDE SEQUENCE [LARGE SCALE GENOMIC DNA]</scope>
    <source>
        <strain evidence="20 21">M3</strain>
    </source>
</reference>
<comment type="catalytic activity">
    <reaction evidence="14 15">
        <text>tRNA(Phe) + L-phenylalanine + ATP = L-phenylalanyl-tRNA(Phe) + AMP + diphosphate + H(+)</text>
        <dbReference type="Rhea" id="RHEA:19413"/>
        <dbReference type="Rhea" id="RHEA-COMP:9668"/>
        <dbReference type="Rhea" id="RHEA-COMP:9699"/>
        <dbReference type="ChEBI" id="CHEBI:15378"/>
        <dbReference type="ChEBI" id="CHEBI:30616"/>
        <dbReference type="ChEBI" id="CHEBI:33019"/>
        <dbReference type="ChEBI" id="CHEBI:58095"/>
        <dbReference type="ChEBI" id="CHEBI:78442"/>
        <dbReference type="ChEBI" id="CHEBI:78531"/>
        <dbReference type="ChEBI" id="CHEBI:456215"/>
        <dbReference type="EC" id="6.1.1.20"/>
    </reaction>
</comment>
<protein>
    <recommendedName>
        <fullName evidence="15">Phenylalanine--tRNA ligase beta subunit</fullName>
        <ecNumber evidence="15">6.1.1.20</ecNumber>
    </recommendedName>
    <alternativeName>
        <fullName evidence="15">Phenylalanyl-tRNA synthetase beta subunit</fullName>
        <shortName evidence="15">PheRS</shortName>
    </alternativeName>
</protein>
<dbReference type="CDD" id="cd00769">
    <property type="entry name" value="PheRS_beta_core"/>
    <property type="match status" value="1"/>
</dbReference>
<dbReference type="InterPro" id="IPR045060">
    <property type="entry name" value="Phe-tRNA-ligase_IIc_bsu"/>
</dbReference>
<keyword evidence="4 15" id="KW-0963">Cytoplasm</keyword>
<evidence type="ECO:0000313" key="21">
    <source>
        <dbReference type="Proteomes" id="UP000188879"/>
    </source>
</evidence>
<feature type="binding site" evidence="15">
    <location>
        <position position="454"/>
    </location>
    <ligand>
        <name>Mg(2+)</name>
        <dbReference type="ChEBI" id="CHEBI:18420"/>
        <note>shared with alpha subunit</note>
    </ligand>
</feature>
<dbReference type="SMART" id="SM00874">
    <property type="entry name" value="B5"/>
    <property type="match status" value="1"/>
</dbReference>
<feature type="domain" description="FDX-ACB" evidence="18">
    <location>
        <begin position="737"/>
        <end position="830"/>
    </location>
</feature>
<dbReference type="SUPFAM" id="SSF55681">
    <property type="entry name" value="Class II aaRS and biotin synthetases"/>
    <property type="match status" value="1"/>
</dbReference>
<dbReference type="InterPro" id="IPR045864">
    <property type="entry name" value="aa-tRNA-synth_II/BPL/LPL"/>
</dbReference>
<dbReference type="Gene3D" id="2.40.50.140">
    <property type="entry name" value="Nucleic acid-binding proteins"/>
    <property type="match status" value="1"/>
</dbReference>
<dbReference type="PANTHER" id="PTHR10947">
    <property type="entry name" value="PHENYLALANYL-TRNA SYNTHETASE BETA CHAIN AND LEUCINE-RICH REPEAT-CONTAINING PROTEIN 47"/>
    <property type="match status" value="1"/>
</dbReference>
<dbReference type="Gene3D" id="3.30.930.10">
    <property type="entry name" value="Bira Bifunctional Protein, Domain 2"/>
    <property type="match status" value="1"/>
</dbReference>
<dbReference type="InterPro" id="IPR020825">
    <property type="entry name" value="Phe-tRNA_synthase-like_B3/B4"/>
</dbReference>
<dbReference type="GO" id="GO:0006432">
    <property type="term" value="P:phenylalanyl-tRNA aminoacylation"/>
    <property type="evidence" value="ECO:0007669"/>
    <property type="project" value="UniProtKB-UniRule"/>
</dbReference>
<comment type="subcellular location">
    <subcellularLocation>
        <location evidence="1 15">Cytoplasm</location>
    </subcellularLocation>
</comment>
<evidence type="ECO:0000256" key="1">
    <source>
        <dbReference type="ARBA" id="ARBA00004496"/>
    </source>
</evidence>
<evidence type="ECO:0000259" key="18">
    <source>
        <dbReference type="PROSITE" id="PS51447"/>
    </source>
</evidence>
<dbReference type="Pfam" id="PF01588">
    <property type="entry name" value="tRNA_bind"/>
    <property type="match status" value="1"/>
</dbReference>
<comment type="caution">
    <text evidence="20">The sequence shown here is derived from an EMBL/GenBank/DDBJ whole genome shotgun (WGS) entry which is preliminary data.</text>
</comment>
<keyword evidence="13 15" id="KW-0030">Aminoacyl-tRNA synthetase</keyword>
<dbReference type="InterPro" id="IPR002547">
    <property type="entry name" value="tRNA-bd_dom"/>
</dbReference>
<dbReference type="GO" id="GO:0000287">
    <property type="term" value="F:magnesium ion binding"/>
    <property type="evidence" value="ECO:0007669"/>
    <property type="project" value="UniProtKB-UniRule"/>
</dbReference>
<name>A0A1V2H260_9PROT</name>
<comment type="cofactor">
    <cofactor evidence="15">
        <name>Mg(2+)</name>
        <dbReference type="ChEBI" id="CHEBI:18420"/>
    </cofactor>
    <text evidence="15">Binds 2 magnesium ions per tetramer.</text>
</comment>
<dbReference type="InterPro" id="IPR041616">
    <property type="entry name" value="PheRS_beta_core"/>
</dbReference>
<evidence type="ECO:0000256" key="9">
    <source>
        <dbReference type="ARBA" id="ARBA00022840"/>
    </source>
</evidence>
<dbReference type="RefSeq" id="WP_076957847.1">
    <property type="nucleotide sequence ID" value="NZ_MLCO01000115.1"/>
</dbReference>
<evidence type="ECO:0000256" key="8">
    <source>
        <dbReference type="ARBA" id="ARBA00022741"/>
    </source>
</evidence>
<evidence type="ECO:0000256" key="6">
    <source>
        <dbReference type="ARBA" id="ARBA00022598"/>
    </source>
</evidence>
<dbReference type="Pfam" id="PF03484">
    <property type="entry name" value="B5"/>
    <property type="match status" value="1"/>
</dbReference>
<sequence length="831" mass="87319">MKFSLSWLKQHLETEASLEQITAALNTIGLEVEGVEDRGAALAPFRIAHVIEAVQHPNADRLRACQVDVGDGVIRSVVCGAPNARTGMKAVLGLPGAVVPANGMVLKVGEIRGVKSEGMMCSARELGLGEDHDGIIDLPADAPVGEVYARWAGLDEAVVEISVTPNRGDALSIRGIARDLAAAGLGTLKPFAPAPVASVYPSPLRWVLDDAESCPWVVGRAVRGVTNGPSPKWLQDRLVSIGLRPINALVDVTNFFTYDLGRPLHVFDVAKVKGSELSLRRGRDGESFLALNGKDVAVTTEDLVIADAEAVESLAGIMGGEHSGSDEATREVFIECALFDPVRIALSGRRHDLRSDARARFERGIDPALLPAALEAATAMIIELCGGEASEISSAGAEPAWQRQASLRFERIAGLGGSDMDAATAVGILERLGFAPVSQDAEKVTVAVPSWRNDIAGSGKLAQAPTLEAGRAARAAEGCALVEPECDLLEEVLRIQGLDRIPAVSLPVASPVPPASLTPKQSRATLARRVLAARGMLDCVSFGFLDSKVAASFPPLGSAADWTPPAALRLENPIAADLDQMRPTPLASLLQAASRNAARGYSDLGLVELGAAYRDITPEGQLSVVVGLRTGETPRHWAEAARGVDAMDAKGDALAVLAALGVPAAAISVTTDAPGYYHPGRSGVLRQGPKTVLAIFGEIHPKLREEMGISGPAVACEVFLDAVAEPKKRKKAVPELPSFQPLQRDFAFLVDASVPAENLLRAARGAERALITEVALFDRYAGDKLPEGKVSLALQVTLQPREKSLTDAEIEAVGAKIVAAVTKATGATLRG</sequence>
<evidence type="ECO:0000256" key="2">
    <source>
        <dbReference type="ARBA" id="ARBA00008653"/>
    </source>
</evidence>
<dbReference type="Pfam" id="PF03483">
    <property type="entry name" value="B3_4"/>
    <property type="match status" value="1"/>
</dbReference>
<keyword evidence="11 16" id="KW-0694">RNA-binding</keyword>
<keyword evidence="9 15" id="KW-0067">ATP-binding</keyword>
<feature type="binding site" evidence="15">
    <location>
        <position position="491"/>
    </location>
    <ligand>
        <name>Mg(2+)</name>
        <dbReference type="ChEBI" id="CHEBI:18420"/>
        <note>shared with alpha subunit</note>
    </ligand>
</feature>
<dbReference type="InterPro" id="IPR009061">
    <property type="entry name" value="DNA-bd_dom_put_sf"/>
</dbReference>
<accession>A0A1V2H260</accession>
<dbReference type="Gene3D" id="3.30.70.380">
    <property type="entry name" value="Ferrodoxin-fold anticodon-binding domain"/>
    <property type="match status" value="1"/>
</dbReference>
<evidence type="ECO:0000256" key="5">
    <source>
        <dbReference type="ARBA" id="ARBA00022555"/>
    </source>
</evidence>
<gene>
    <name evidence="15" type="primary">pheT</name>
    <name evidence="20" type="ORF">BKE38_13345</name>
</gene>
<dbReference type="InterPro" id="IPR005147">
    <property type="entry name" value="tRNA_synthase_B5-dom"/>
</dbReference>
<comment type="similarity">
    <text evidence="2 15">Belongs to the phenylalanyl-tRNA synthetase beta subunit family. Type 1 subfamily.</text>
</comment>
<dbReference type="FunFam" id="2.40.50.140:FF:000045">
    <property type="entry name" value="Phenylalanine--tRNA ligase beta subunit"/>
    <property type="match status" value="1"/>
</dbReference>
<dbReference type="SUPFAM" id="SSF56037">
    <property type="entry name" value="PheT/TilS domain"/>
    <property type="match status" value="1"/>
</dbReference>
<dbReference type="GO" id="GO:0000049">
    <property type="term" value="F:tRNA binding"/>
    <property type="evidence" value="ECO:0007669"/>
    <property type="project" value="UniProtKB-UniRule"/>
</dbReference>
<dbReference type="Proteomes" id="UP000188879">
    <property type="component" value="Unassembled WGS sequence"/>
</dbReference>
<evidence type="ECO:0000256" key="14">
    <source>
        <dbReference type="ARBA" id="ARBA00049255"/>
    </source>
</evidence>
<dbReference type="CDD" id="cd02796">
    <property type="entry name" value="tRNA_bind_bactPheRS"/>
    <property type="match status" value="1"/>
</dbReference>
<keyword evidence="8 15" id="KW-0547">Nucleotide-binding</keyword>
<dbReference type="GO" id="GO:0004826">
    <property type="term" value="F:phenylalanine-tRNA ligase activity"/>
    <property type="evidence" value="ECO:0007669"/>
    <property type="project" value="UniProtKB-UniRule"/>
</dbReference>
<keyword evidence="21" id="KW-1185">Reference proteome</keyword>
<dbReference type="InterPro" id="IPR005121">
    <property type="entry name" value="Fdx_antiC-bd"/>
</dbReference>
<dbReference type="InterPro" id="IPR033714">
    <property type="entry name" value="tRNA_bind_bactPheRS"/>
</dbReference>
<comment type="subunit">
    <text evidence="3 15">Tetramer of two alpha and two beta subunits.</text>
</comment>
<dbReference type="EC" id="6.1.1.20" evidence="15"/>
<dbReference type="SUPFAM" id="SSF50249">
    <property type="entry name" value="Nucleic acid-binding proteins"/>
    <property type="match status" value="1"/>
</dbReference>
<dbReference type="EMBL" id="MLCO01000115">
    <property type="protein sequence ID" value="ONG53133.1"/>
    <property type="molecule type" value="Genomic_DNA"/>
</dbReference>
<dbReference type="SMART" id="SM00873">
    <property type="entry name" value="B3_4"/>
    <property type="match status" value="1"/>
</dbReference>
<dbReference type="InterPro" id="IPR005146">
    <property type="entry name" value="B3/B4_tRNA-bd"/>
</dbReference>
<dbReference type="InterPro" id="IPR012340">
    <property type="entry name" value="NA-bd_OB-fold"/>
</dbReference>